<reference evidence="2" key="1">
    <citation type="submission" date="2021-06" db="EMBL/GenBank/DDBJ databases">
        <authorList>
            <person name="Hodson N. C."/>
            <person name="Mongue J. A."/>
            <person name="Jaron S. K."/>
        </authorList>
    </citation>
    <scope>NUCLEOTIDE SEQUENCE</scope>
</reference>
<dbReference type="OrthoDB" id="6366728at2759"/>
<organism evidence="2 3">
    <name type="scientific">Allacma fusca</name>
    <dbReference type="NCBI Taxonomy" id="39272"/>
    <lineage>
        <taxon>Eukaryota</taxon>
        <taxon>Metazoa</taxon>
        <taxon>Ecdysozoa</taxon>
        <taxon>Arthropoda</taxon>
        <taxon>Hexapoda</taxon>
        <taxon>Collembola</taxon>
        <taxon>Symphypleona</taxon>
        <taxon>Sminthuridae</taxon>
        <taxon>Allacma</taxon>
    </lineage>
</organism>
<dbReference type="AlphaFoldDB" id="A0A8J2LJD6"/>
<evidence type="ECO:0000313" key="3">
    <source>
        <dbReference type="Proteomes" id="UP000708208"/>
    </source>
</evidence>
<gene>
    <name evidence="2" type="ORF">AFUS01_LOCUS46938</name>
</gene>
<keyword evidence="1" id="KW-0812">Transmembrane</keyword>
<keyword evidence="1" id="KW-1133">Transmembrane helix</keyword>
<protein>
    <submittedName>
        <fullName evidence="2">Uncharacterized protein</fullName>
    </submittedName>
</protein>
<feature type="transmembrane region" description="Helical" evidence="1">
    <location>
        <begin position="218"/>
        <end position="240"/>
    </location>
</feature>
<comment type="caution">
    <text evidence="2">The sequence shown here is derived from an EMBL/GenBank/DDBJ whole genome shotgun (WGS) entry which is preliminary data.</text>
</comment>
<feature type="transmembrane region" description="Helical" evidence="1">
    <location>
        <begin position="44"/>
        <end position="65"/>
    </location>
</feature>
<accession>A0A8J2LJD6</accession>
<name>A0A8J2LJD6_9HEXA</name>
<dbReference type="Proteomes" id="UP000708208">
    <property type="component" value="Unassembled WGS sequence"/>
</dbReference>
<keyword evidence="3" id="KW-1185">Reference proteome</keyword>
<evidence type="ECO:0000256" key="1">
    <source>
        <dbReference type="SAM" id="Phobius"/>
    </source>
</evidence>
<proteinExistence type="predicted"/>
<feature type="transmembrane region" description="Helical" evidence="1">
    <location>
        <begin position="182"/>
        <end position="206"/>
    </location>
</feature>
<sequence length="322" mass="36638">MFSFHIVLNIVHFVAISNVSKVIRKTEFLKHSKIKDLRVQKKPYLVIVGIYLLSGLISLWFDLYRKIGYEQSSEHAAFGLLSDGYFIRSIVTIVVVYPIGISGVFPLIFVVIFGLELLECHESICMRLVEKLRFTPDNKTDGGTELAIEEKWAKRNGNHFGRNSFEEAFTLLKSSFRIYGNVGGAFSLIVVTWNSIILIHFFYLISTTKGDVMLLLDSSLYGVNSCFSLFLLAHFGNVLADEINTNREILWDAIGTQRKLPKNQNQDRMESRALAKWVYNWEWGLTAANAFRVNHGILPAVAGTVLTYFVVSFQLKVGTEYR</sequence>
<dbReference type="EMBL" id="CAJVCH010571580">
    <property type="protein sequence ID" value="CAG7837902.1"/>
    <property type="molecule type" value="Genomic_DNA"/>
</dbReference>
<keyword evidence="1" id="KW-0472">Membrane</keyword>
<feature type="transmembrane region" description="Helical" evidence="1">
    <location>
        <begin position="85"/>
        <end position="118"/>
    </location>
</feature>
<evidence type="ECO:0000313" key="2">
    <source>
        <dbReference type="EMBL" id="CAG7837902.1"/>
    </source>
</evidence>
<feature type="transmembrane region" description="Helical" evidence="1">
    <location>
        <begin position="6"/>
        <end position="23"/>
    </location>
</feature>